<evidence type="ECO:0000256" key="1">
    <source>
        <dbReference type="SAM" id="MobiDB-lite"/>
    </source>
</evidence>
<dbReference type="AlphaFoldDB" id="A0AAD7I9U8"/>
<gene>
    <name evidence="2" type="ORF">DFH07DRAFT_966529</name>
</gene>
<proteinExistence type="predicted"/>
<dbReference type="Proteomes" id="UP001215280">
    <property type="component" value="Unassembled WGS sequence"/>
</dbReference>
<feature type="compositionally biased region" description="Basic and acidic residues" evidence="1">
    <location>
        <begin position="150"/>
        <end position="161"/>
    </location>
</feature>
<keyword evidence="3" id="KW-1185">Reference proteome</keyword>
<accession>A0AAD7I9U8</accession>
<sequence>MGVYYFPSLALCTLPRLGTRYRRAQVPTACEQGVCVIEAAERRALSLSASCPRAMWVRIVGAAAALGCARIPQSSLPCIVAVGLRVGVFSLLQHSEVWGVRSGNWRVDGCDRRRADMMGNADATRTAPSSAPRTVGGVTSVNRQGWGQEGGERDAAVEGGEDAHGMHGPIGERGGGGVAVLPGAYYRACCRAPLGASILFIHFWVHARGAHVGAVTLWGGLSLNLRQAPIHIRNR</sequence>
<name>A0AAD7I9U8_9AGAR</name>
<feature type="compositionally biased region" description="Polar residues" evidence="1">
    <location>
        <begin position="126"/>
        <end position="145"/>
    </location>
</feature>
<evidence type="ECO:0000313" key="2">
    <source>
        <dbReference type="EMBL" id="KAJ7737234.1"/>
    </source>
</evidence>
<feature type="region of interest" description="Disordered" evidence="1">
    <location>
        <begin position="122"/>
        <end position="161"/>
    </location>
</feature>
<organism evidence="2 3">
    <name type="scientific">Mycena maculata</name>
    <dbReference type="NCBI Taxonomy" id="230809"/>
    <lineage>
        <taxon>Eukaryota</taxon>
        <taxon>Fungi</taxon>
        <taxon>Dikarya</taxon>
        <taxon>Basidiomycota</taxon>
        <taxon>Agaricomycotina</taxon>
        <taxon>Agaricomycetes</taxon>
        <taxon>Agaricomycetidae</taxon>
        <taxon>Agaricales</taxon>
        <taxon>Marasmiineae</taxon>
        <taxon>Mycenaceae</taxon>
        <taxon>Mycena</taxon>
    </lineage>
</organism>
<dbReference type="EMBL" id="JARJLG010000144">
    <property type="protein sequence ID" value="KAJ7737234.1"/>
    <property type="molecule type" value="Genomic_DNA"/>
</dbReference>
<evidence type="ECO:0000313" key="3">
    <source>
        <dbReference type="Proteomes" id="UP001215280"/>
    </source>
</evidence>
<reference evidence="2" key="1">
    <citation type="submission" date="2023-03" db="EMBL/GenBank/DDBJ databases">
        <title>Massive genome expansion in bonnet fungi (Mycena s.s.) driven by repeated elements and novel gene families across ecological guilds.</title>
        <authorList>
            <consortium name="Lawrence Berkeley National Laboratory"/>
            <person name="Harder C.B."/>
            <person name="Miyauchi S."/>
            <person name="Viragh M."/>
            <person name="Kuo A."/>
            <person name="Thoen E."/>
            <person name="Andreopoulos B."/>
            <person name="Lu D."/>
            <person name="Skrede I."/>
            <person name="Drula E."/>
            <person name="Henrissat B."/>
            <person name="Morin E."/>
            <person name="Kohler A."/>
            <person name="Barry K."/>
            <person name="LaButti K."/>
            <person name="Morin E."/>
            <person name="Salamov A."/>
            <person name="Lipzen A."/>
            <person name="Mereny Z."/>
            <person name="Hegedus B."/>
            <person name="Baldrian P."/>
            <person name="Stursova M."/>
            <person name="Weitz H."/>
            <person name="Taylor A."/>
            <person name="Grigoriev I.V."/>
            <person name="Nagy L.G."/>
            <person name="Martin F."/>
            <person name="Kauserud H."/>
        </authorList>
    </citation>
    <scope>NUCLEOTIDE SEQUENCE</scope>
    <source>
        <strain evidence="2">CBHHK188m</strain>
    </source>
</reference>
<comment type="caution">
    <text evidence="2">The sequence shown here is derived from an EMBL/GenBank/DDBJ whole genome shotgun (WGS) entry which is preliminary data.</text>
</comment>
<protein>
    <submittedName>
        <fullName evidence="2">Uncharacterized protein</fullName>
    </submittedName>
</protein>